<feature type="compositionally biased region" description="Polar residues" evidence="1">
    <location>
        <begin position="145"/>
        <end position="155"/>
    </location>
</feature>
<reference evidence="2" key="1">
    <citation type="submission" date="2022-03" db="EMBL/GenBank/DDBJ databases">
        <authorList>
            <person name="Sayadi A."/>
        </authorList>
    </citation>
    <scope>NUCLEOTIDE SEQUENCE</scope>
</reference>
<feature type="region of interest" description="Disordered" evidence="1">
    <location>
        <begin position="144"/>
        <end position="174"/>
    </location>
</feature>
<proteinExistence type="predicted"/>
<dbReference type="EMBL" id="CAKOFQ010006710">
    <property type="protein sequence ID" value="CAH1963777.1"/>
    <property type="molecule type" value="Genomic_DNA"/>
</dbReference>
<dbReference type="Proteomes" id="UP001152888">
    <property type="component" value="Unassembled WGS sequence"/>
</dbReference>
<comment type="caution">
    <text evidence="2">The sequence shown here is derived from an EMBL/GenBank/DDBJ whole genome shotgun (WGS) entry which is preliminary data.</text>
</comment>
<name>A0A9P0JYK6_ACAOB</name>
<feature type="compositionally biased region" description="Basic residues" evidence="1">
    <location>
        <begin position="164"/>
        <end position="174"/>
    </location>
</feature>
<evidence type="ECO:0000313" key="2">
    <source>
        <dbReference type="EMBL" id="CAH1963777.1"/>
    </source>
</evidence>
<gene>
    <name evidence="2" type="ORF">ACAOBT_LOCUS5399</name>
</gene>
<accession>A0A9P0JYK6</accession>
<feature type="region of interest" description="Disordered" evidence="1">
    <location>
        <begin position="209"/>
        <end position="234"/>
    </location>
</feature>
<sequence>MKCTPIKLLSRAEYVRKTEMKKQNVDQIFITKECNGYTVSFTKGLFQKPSRPSSLSVKTISLPDGLQAYNGGYSLEKWSKKRPRLRSGKLEQKYLEYDYDNTCDVMDFIDSWDDTEDNSELLLADPSHIDDDYEISSDVEELIRNSRSSESNTYSIEPELRKGETRKKQKKSRKMIRFSFSKPVSPETEQIIRVDVTSNISVDDLRKADLFNSSKKNDSRMECGRASDKDLSTP</sequence>
<dbReference type="OrthoDB" id="6712302at2759"/>
<protein>
    <submittedName>
        <fullName evidence="2">Uncharacterized protein</fullName>
    </submittedName>
</protein>
<evidence type="ECO:0000313" key="3">
    <source>
        <dbReference type="Proteomes" id="UP001152888"/>
    </source>
</evidence>
<dbReference type="AlphaFoldDB" id="A0A9P0JYK6"/>
<evidence type="ECO:0000256" key="1">
    <source>
        <dbReference type="SAM" id="MobiDB-lite"/>
    </source>
</evidence>
<keyword evidence="3" id="KW-1185">Reference proteome</keyword>
<organism evidence="2 3">
    <name type="scientific">Acanthoscelides obtectus</name>
    <name type="common">Bean weevil</name>
    <name type="synonym">Bruchus obtectus</name>
    <dbReference type="NCBI Taxonomy" id="200917"/>
    <lineage>
        <taxon>Eukaryota</taxon>
        <taxon>Metazoa</taxon>
        <taxon>Ecdysozoa</taxon>
        <taxon>Arthropoda</taxon>
        <taxon>Hexapoda</taxon>
        <taxon>Insecta</taxon>
        <taxon>Pterygota</taxon>
        <taxon>Neoptera</taxon>
        <taxon>Endopterygota</taxon>
        <taxon>Coleoptera</taxon>
        <taxon>Polyphaga</taxon>
        <taxon>Cucujiformia</taxon>
        <taxon>Chrysomeloidea</taxon>
        <taxon>Chrysomelidae</taxon>
        <taxon>Bruchinae</taxon>
        <taxon>Bruchini</taxon>
        <taxon>Acanthoscelides</taxon>
    </lineage>
</organism>